<dbReference type="EMBL" id="SMAG01000001">
    <property type="protein sequence ID" value="TCS96961.1"/>
    <property type="molecule type" value="Genomic_DNA"/>
</dbReference>
<dbReference type="InterPro" id="IPR024735">
    <property type="entry name" value="TcpC"/>
</dbReference>
<evidence type="ECO:0000313" key="2">
    <source>
        <dbReference type="Proteomes" id="UP000294937"/>
    </source>
</evidence>
<dbReference type="CDD" id="cd16386">
    <property type="entry name" value="TcpC_N"/>
    <property type="match status" value="1"/>
</dbReference>
<dbReference type="AlphaFoldDB" id="A0A4R3LA22"/>
<comment type="caution">
    <text evidence="1">The sequence shown here is derived from an EMBL/GenBank/DDBJ whole genome shotgun (WGS) entry which is preliminary data.</text>
</comment>
<gene>
    <name evidence="1" type="ORF">EDD58_101608</name>
</gene>
<dbReference type="Pfam" id="PF12642">
    <property type="entry name" value="TpcC"/>
    <property type="match status" value="1"/>
</dbReference>
<dbReference type="CDD" id="cd16428">
    <property type="entry name" value="TcpC_C"/>
    <property type="match status" value="1"/>
</dbReference>
<name>A0A4R3LA22_9BACL</name>
<evidence type="ECO:0000313" key="1">
    <source>
        <dbReference type="EMBL" id="TCS96961.1"/>
    </source>
</evidence>
<proteinExistence type="predicted"/>
<dbReference type="InterPro" id="IPR035628">
    <property type="entry name" value="TcpC_C"/>
</dbReference>
<dbReference type="Gene3D" id="3.10.450.540">
    <property type="match status" value="2"/>
</dbReference>
<dbReference type="Proteomes" id="UP000294937">
    <property type="component" value="Unassembled WGS sequence"/>
</dbReference>
<keyword evidence="2" id="KW-1185">Reference proteome</keyword>
<protein>
    <submittedName>
        <fullName evidence="1">Conjugative transposon protein TcpC</fullName>
    </submittedName>
</protein>
<accession>A0A4R3LA22</accession>
<dbReference type="RefSeq" id="WP_165875767.1">
    <property type="nucleotide sequence ID" value="NZ_SMAG01000001.1"/>
</dbReference>
<reference evidence="1 2" key="1">
    <citation type="submission" date="2019-03" db="EMBL/GenBank/DDBJ databases">
        <title>Genomic Encyclopedia of Type Strains, Phase IV (KMG-IV): sequencing the most valuable type-strain genomes for metagenomic binning, comparative biology and taxonomic classification.</title>
        <authorList>
            <person name="Goeker M."/>
        </authorList>
    </citation>
    <scope>NUCLEOTIDE SEQUENCE [LARGE SCALE GENOMIC DNA]</scope>
    <source>
        <strain evidence="1 2">DSM 45707</strain>
    </source>
</reference>
<organism evidence="1 2">
    <name type="scientific">Hazenella coriacea</name>
    <dbReference type="NCBI Taxonomy" id="1179467"/>
    <lineage>
        <taxon>Bacteria</taxon>
        <taxon>Bacillati</taxon>
        <taxon>Bacillota</taxon>
        <taxon>Bacilli</taxon>
        <taxon>Bacillales</taxon>
        <taxon>Thermoactinomycetaceae</taxon>
        <taxon>Hazenella</taxon>
    </lineage>
</organism>
<sequence length="301" mass="34750">MERSPFRRKLLKIVFWGIILYTALTSSIVLAIQFHIIPVPKQPEISAAPQEKQTSSEAIKERAFVERFVREYLFWTQGLEESRADRLKPFWKPQMDLQGGIDFTKTEWNSYVRHADVWEIKERPDQSGIKDITVFAETALTHVKKPNEQKRGEKYLVVSIQQSGDSYVVVDIPHFIAPPVAVYKDVAKKTAKNKGEQVSSEVHNQVEQFMKSFWKVYTTGEPQEIAYYKHDHQPQSGLTGILRLVETKNLTVTQVEKNVIAECDVVLEDLDTGVIVNYHYTFTLAEQGDRWYVVNMKQGVE</sequence>